<accession>A0A7I9VF01</accession>
<gene>
    <name evidence="1" type="ORF">nbrc107696_40460</name>
</gene>
<comment type="caution">
    <text evidence="1">The sequence shown here is derived from an EMBL/GenBank/DDBJ whole genome shotgun (WGS) entry which is preliminary data.</text>
</comment>
<dbReference type="RefSeq" id="WP_161897094.1">
    <property type="nucleotide sequence ID" value="NZ_BJOV01000005.1"/>
</dbReference>
<keyword evidence="2" id="KW-1185">Reference proteome</keyword>
<name>A0A7I9VF01_9ACTN</name>
<organism evidence="1 2">
    <name type="scientific">Gordonia spumicola</name>
    <dbReference type="NCBI Taxonomy" id="589161"/>
    <lineage>
        <taxon>Bacteria</taxon>
        <taxon>Bacillati</taxon>
        <taxon>Actinomycetota</taxon>
        <taxon>Actinomycetes</taxon>
        <taxon>Mycobacteriales</taxon>
        <taxon>Gordoniaceae</taxon>
        <taxon>Gordonia</taxon>
    </lineage>
</organism>
<dbReference type="AlphaFoldDB" id="A0A7I9VF01"/>
<evidence type="ECO:0000313" key="1">
    <source>
        <dbReference type="EMBL" id="GEE03600.1"/>
    </source>
</evidence>
<dbReference type="EMBL" id="BJOV01000005">
    <property type="protein sequence ID" value="GEE03600.1"/>
    <property type="molecule type" value="Genomic_DNA"/>
</dbReference>
<reference evidence="2" key="1">
    <citation type="submission" date="2019-06" db="EMBL/GenBank/DDBJ databases">
        <title>Gordonia isolated from sludge of a wastewater treatment plant.</title>
        <authorList>
            <person name="Tamura T."/>
            <person name="Aoyama K."/>
            <person name="Kang Y."/>
            <person name="Saito S."/>
            <person name="Akiyama N."/>
            <person name="Yazawa K."/>
            <person name="Gonoi T."/>
            <person name="Mikami Y."/>
        </authorList>
    </citation>
    <scope>NUCLEOTIDE SEQUENCE [LARGE SCALE GENOMIC DNA]</scope>
    <source>
        <strain evidence="2">NBRC 107696</strain>
    </source>
</reference>
<dbReference type="OrthoDB" id="4375846at2"/>
<protein>
    <submittedName>
        <fullName evidence="1">Uncharacterized protein</fullName>
    </submittedName>
</protein>
<dbReference type="Proteomes" id="UP000444960">
    <property type="component" value="Unassembled WGS sequence"/>
</dbReference>
<proteinExistence type="predicted"/>
<sequence>MTAMYERTSGRITMAELPEQMRSAIAAHADGRQLVIDPASPVWLHHSVNRPSSSAVGRLLGRRANSADPDAEHDVAVVLHRTHVLITTAGARRGVAVLSLPLVQASVSPGTRVQLPGADVDAGFSISGFPGDEGRPGSFFIGVGPEPAGTECQEAIRTAVTAAKNP</sequence>
<evidence type="ECO:0000313" key="2">
    <source>
        <dbReference type="Proteomes" id="UP000444960"/>
    </source>
</evidence>